<reference evidence="7" key="1">
    <citation type="journal article" date="2014" name="Nat. Genet.">
        <title>Genome of the human hookworm Necator americanus.</title>
        <authorList>
            <person name="Tang Y.T."/>
            <person name="Gao X."/>
            <person name="Rosa B.A."/>
            <person name="Abubucker S."/>
            <person name="Hallsworth-Pepin K."/>
            <person name="Martin J."/>
            <person name="Tyagi R."/>
            <person name="Heizer E."/>
            <person name="Zhang X."/>
            <person name="Bhonagiri-Palsikar V."/>
            <person name="Minx P."/>
            <person name="Warren W.C."/>
            <person name="Wang Q."/>
            <person name="Zhan B."/>
            <person name="Hotez P.J."/>
            <person name="Sternberg P.W."/>
            <person name="Dougall A."/>
            <person name="Gaze S.T."/>
            <person name="Mulvenna J."/>
            <person name="Sotillo J."/>
            <person name="Ranganathan S."/>
            <person name="Rabelo E.M."/>
            <person name="Wilson R.K."/>
            <person name="Felgner P.L."/>
            <person name="Bethony J."/>
            <person name="Hawdon J.M."/>
            <person name="Gasser R.B."/>
            <person name="Loukas A."/>
            <person name="Mitreva M."/>
        </authorList>
    </citation>
    <scope>NUCLEOTIDE SEQUENCE [LARGE SCALE GENOMIC DNA]</scope>
</reference>
<keyword evidence="7" id="KW-1185">Reference proteome</keyword>
<dbReference type="OrthoDB" id="3639251at2759"/>
<keyword evidence="2 5" id="KW-0812">Transmembrane</keyword>
<evidence type="ECO:0000313" key="7">
    <source>
        <dbReference type="Proteomes" id="UP000053676"/>
    </source>
</evidence>
<dbReference type="KEGG" id="nai:NECAME_19547"/>
<dbReference type="PANTHER" id="PTHR43184:SF12">
    <property type="entry name" value="SUGAR PHOSPHATE EXCHANGER 3"/>
    <property type="match status" value="1"/>
</dbReference>
<dbReference type="STRING" id="51031.W2TWZ0"/>
<evidence type="ECO:0000256" key="2">
    <source>
        <dbReference type="ARBA" id="ARBA00022692"/>
    </source>
</evidence>
<evidence type="ECO:0008006" key="8">
    <source>
        <dbReference type="Google" id="ProtNLM"/>
    </source>
</evidence>
<dbReference type="PANTHER" id="PTHR43184">
    <property type="entry name" value="MAJOR FACILITATOR SUPERFAMILY TRANSPORTER 16, ISOFORM B"/>
    <property type="match status" value="1"/>
</dbReference>
<dbReference type="SUPFAM" id="SSF103473">
    <property type="entry name" value="MFS general substrate transporter"/>
    <property type="match status" value="1"/>
</dbReference>
<evidence type="ECO:0000256" key="4">
    <source>
        <dbReference type="ARBA" id="ARBA00023136"/>
    </source>
</evidence>
<accession>W2TWZ0</accession>
<dbReference type="Gene3D" id="1.20.1250.20">
    <property type="entry name" value="MFS general substrate transporter like domains"/>
    <property type="match status" value="1"/>
</dbReference>
<keyword evidence="4 5" id="KW-0472">Membrane</keyword>
<organism evidence="6 7">
    <name type="scientific">Necator americanus</name>
    <name type="common">Human hookworm</name>
    <dbReference type="NCBI Taxonomy" id="51031"/>
    <lineage>
        <taxon>Eukaryota</taxon>
        <taxon>Metazoa</taxon>
        <taxon>Ecdysozoa</taxon>
        <taxon>Nematoda</taxon>
        <taxon>Chromadorea</taxon>
        <taxon>Rhabditida</taxon>
        <taxon>Rhabditina</taxon>
        <taxon>Rhabditomorpha</taxon>
        <taxon>Strongyloidea</taxon>
        <taxon>Ancylostomatidae</taxon>
        <taxon>Bunostominae</taxon>
        <taxon>Necator</taxon>
    </lineage>
</organism>
<evidence type="ECO:0000256" key="3">
    <source>
        <dbReference type="ARBA" id="ARBA00022989"/>
    </source>
</evidence>
<evidence type="ECO:0000313" key="6">
    <source>
        <dbReference type="EMBL" id="ETN86328.1"/>
    </source>
</evidence>
<gene>
    <name evidence="6" type="ORF">NECAME_19547</name>
</gene>
<dbReference type="Proteomes" id="UP000053676">
    <property type="component" value="Unassembled WGS sequence"/>
</dbReference>
<dbReference type="GO" id="GO:0005789">
    <property type="term" value="C:endoplasmic reticulum membrane"/>
    <property type="evidence" value="ECO:0007669"/>
    <property type="project" value="TreeGrafter"/>
</dbReference>
<dbReference type="InterPro" id="IPR036259">
    <property type="entry name" value="MFS_trans_sf"/>
</dbReference>
<name>W2TWZ0_NECAM</name>
<dbReference type="AlphaFoldDB" id="W2TWZ0"/>
<feature type="transmembrane region" description="Helical" evidence="5">
    <location>
        <begin position="59"/>
        <end position="80"/>
    </location>
</feature>
<keyword evidence="3 5" id="KW-1133">Transmembrane helix</keyword>
<dbReference type="EMBL" id="KI657575">
    <property type="protein sequence ID" value="ETN86328.1"/>
    <property type="molecule type" value="Genomic_DNA"/>
</dbReference>
<comment type="subcellular location">
    <subcellularLocation>
        <location evidence="1">Membrane</location>
        <topology evidence="1">Multi-pass membrane protein</topology>
    </subcellularLocation>
</comment>
<sequence>MLVCSTLSLWAYSGRARELRGNAEALSTVTGIVDGTGSFGAALGQLLIPSVQSVFGWNAVFYGFIVMIICTTACLIPLLYRELLWQRRGSYLSLNSDSEGEDDEAVLAEEAPRRRIHVGEDST</sequence>
<evidence type="ECO:0000256" key="1">
    <source>
        <dbReference type="ARBA" id="ARBA00004141"/>
    </source>
</evidence>
<protein>
    <recommendedName>
        <fullName evidence="8">Major facilitator superfamily (MFS) profile domain-containing protein</fullName>
    </recommendedName>
</protein>
<evidence type="ECO:0000256" key="5">
    <source>
        <dbReference type="SAM" id="Phobius"/>
    </source>
</evidence>
<proteinExistence type="predicted"/>